<reference evidence="1 2" key="1">
    <citation type="submission" date="2018-11" db="EMBL/GenBank/DDBJ databases">
        <authorList>
            <consortium name="Pathogen Informatics"/>
        </authorList>
    </citation>
    <scope>NUCLEOTIDE SEQUENCE [LARGE SCALE GENOMIC DNA]</scope>
</reference>
<accession>A0A3P8AKP6</accession>
<protein>
    <submittedName>
        <fullName evidence="1 3">Uncharacterized protein</fullName>
    </submittedName>
</protein>
<organism evidence="2 3">
    <name type="scientific">Heligmosomoides polygyrus</name>
    <name type="common">Parasitic roundworm</name>
    <dbReference type="NCBI Taxonomy" id="6339"/>
    <lineage>
        <taxon>Eukaryota</taxon>
        <taxon>Metazoa</taxon>
        <taxon>Ecdysozoa</taxon>
        <taxon>Nematoda</taxon>
        <taxon>Chromadorea</taxon>
        <taxon>Rhabditida</taxon>
        <taxon>Rhabditina</taxon>
        <taxon>Rhabditomorpha</taxon>
        <taxon>Strongyloidea</taxon>
        <taxon>Heligmosomidae</taxon>
        <taxon>Heligmosomoides</taxon>
    </lineage>
</organism>
<reference evidence="3" key="2">
    <citation type="submission" date="2019-09" db="UniProtKB">
        <authorList>
            <consortium name="WormBaseParasite"/>
        </authorList>
    </citation>
    <scope>IDENTIFICATION</scope>
</reference>
<proteinExistence type="predicted"/>
<name>A0A183FYR2_HELPZ</name>
<sequence>MGNSIRAAAAARTGLFGQQYSIRTHSEFFRNPVLSWDVPYDLKRHAIKRLPQVEKGKMHLLFFLAMLLQQKPGGMYGIGGANQPRSHTGCRKT</sequence>
<evidence type="ECO:0000313" key="3">
    <source>
        <dbReference type="WBParaSite" id="HPBE_0001380701-mRNA-1"/>
    </source>
</evidence>
<accession>A0A183FYR2</accession>
<dbReference type="AlphaFoldDB" id="A0A183FYR2"/>
<keyword evidence="2" id="KW-1185">Reference proteome</keyword>
<gene>
    <name evidence="1" type="ORF">HPBE_LOCUS13808</name>
</gene>
<dbReference type="WBParaSite" id="HPBE_0001380701-mRNA-1">
    <property type="protein sequence ID" value="HPBE_0001380701-mRNA-1"/>
    <property type="gene ID" value="HPBE_0001380701"/>
</dbReference>
<dbReference type="Proteomes" id="UP000050761">
    <property type="component" value="Unassembled WGS sequence"/>
</dbReference>
<evidence type="ECO:0000313" key="1">
    <source>
        <dbReference type="EMBL" id="VDO97487.1"/>
    </source>
</evidence>
<dbReference type="EMBL" id="UZAH01028079">
    <property type="protein sequence ID" value="VDO97487.1"/>
    <property type="molecule type" value="Genomic_DNA"/>
</dbReference>
<evidence type="ECO:0000313" key="2">
    <source>
        <dbReference type="Proteomes" id="UP000050761"/>
    </source>
</evidence>